<dbReference type="PROSITE" id="PS00211">
    <property type="entry name" value="ABC_TRANSPORTER_1"/>
    <property type="match status" value="1"/>
</dbReference>
<organism evidence="12">
    <name type="scientific">uncultured Pleomorphomonas sp</name>
    <dbReference type="NCBI Taxonomy" id="442121"/>
    <lineage>
        <taxon>Bacteria</taxon>
        <taxon>Pseudomonadati</taxon>
        <taxon>Pseudomonadota</taxon>
        <taxon>Alphaproteobacteria</taxon>
        <taxon>Hyphomicrobiales</taxon>
        <taxon>Pleomorphomonadaceae</taxon>
        <taxon>Pleomorphomonas</taxon>
        <taxon>environmental samples</taxon>
    </lineage>
</organism>
<dbReference type="SMART" id="SM00382">
    <property type="entry name" value="AAA"/>
    <property type="match status" value="2"/>
</dbReference>
<comment type="similarity">
    <text evidence="2">Belongs to the ABC transporter superfamily.</text>
</comment>
<keyword evidence="8 12" id="KW-0067">ATP-binding</keyword>
<evidence type="ECO:0000256" key="9">
    <source>
        <dbReference type="ARBA" id="ARBA00022967"/>
    </source>
</evidence>
<name>A0A212L9A3_9HYPH</name>
<keyword evidence="12" id="KW-0378">Hydrolase</keyword>
<evidence type="ECO:0000256" key="2">
    <source>
        <dbReference type="ARBA" id="ARBA00005417"/>
    </source>
</evidence>
<evidence type="ECO:0000256" key="6">
    <source>
        <dbReference type="ARBA" id="ARBA00022737"/>
    </source>
</evidence>
<dbReference type="GO" id="GO:0005886">
    <property type="term" value="C:plasma membrane"/>
    <property type="evidence" value="ECO:0007669"/>
    <property type="project" value="UniProtKB-SubCell"/>
</dbReference>
<dbReference type="GO" id="GO:0016887">
    <property type="term" value="F:ATP hydrolysis activity"/>
    <property type="evidence" value="ECO:0007669"/>
    <property type="project" value="InterPro"/>
</dbReference>
<dbReference type="InterPro" id="IPR017871">
    <property type="entry name" value="ABC_transporter-like_CS"/>
</dbReference>
<evidence type="ECO:0000256" key="10">
    <source>
        <dbReference type="ARBA" id="ARBA00023136"/>
    </source>
</evidence>
<comment type="subcellular location">
    <subcellularLocation>
        <location evidence="1">Cell membrane</location>
        <topology evidence="1">Peripheral membrane protein</topology>
    </subcellularLocation>
</comment>
<dbReference type="PROSITE" id="PS50893">
    <property type="entry name" value="ABC_TRANSPORTER_2"/>
    <property type="match status" value="2"/>
</dbReference>
<evidence type="ECO:0000256" key="4">
    <source>
        <dbReference type="ARBA" id="ARBA00022475"/>
    </source>
</evidence>
<dbReference type="SUPFAM" id="SSF52540">
    <property type="entry name" value="P-loop containing nucleoside triphosphate hydrolases"/>
    <property type="match status" value="2"/>
</dbReference>
<dbReference type="Pfam" id="PF00005">
    <property type="entry name" value="ABC_tran"/>
    <property type="match status" value="2"/>
</dbReference>
<evidence type="ECO:0000256" key="5">
    <source>
        <dbReference type="ARBA" id="ARBA00022597"/>
    </source>
</evidence>
<dbReference type="GO" id="GO:0005524">
    <property type="term" value="F:ATP binding"/>
    <property type="evidence" value="ECO:0007669"/>
    <property type="project" value="UniProtKB-KW"/>
</dbReference>
<keyword evidence="5" id="KW-0762">Sugar transport</keyword>
<dbReference type="InterPro" id="IPR003439">
    <property type="entry name" value="ABC_transporter-like_ATP-bd"/>
</dbReference>
<accession>A0A212L9A3</accession>
<dbReference type="CDD" id="cd03215">
    <property type="entry name" value="ABC_Carb_Monos_II"/>
    <property type="match status" value="1"/>
</dbReference>
<feature type="domain" description="ABC transporter" evidence="11">
    <location>
        <begin position="255"/>
        <end position="499"/>
    </location>
</feature>
<keyword evidence="4" id="KW-1003">Cell membrane</keyword>
<evidence type="ECO:0000259" key="11">
    <source>
        <dbReference type="PROSITE" id="PS50893"/>
    </source>
</evidence>
<evidence type="ECO:0000313" key="12">
    <source>
        <dbReference type="EMBL" id="SCM74152.1"/>
    </source>
</evidence>
<gene>
    <name evidence="12" type="primary">rbsA</name>
    <name evidence="12" type="ORF">KL86PLE_130107</name>
</gene>
<proteinExistence type="inferred from homology"/>
<feature type="domain" description="ABC transporter" evidence="11">
    <location>
        <begin position="6"/>
        <end position="243"/>
    </location>
</feature>
<evidence type="ECO:0000256" key="7">
    <source>
        <dbReference type="ARBA" id="ARBA00022741"/>
    </source>
</evidence>
<dbReference type="CDD" id="cd03216">
    <property type="entry name" value="ABC_Carb_Monos_I"/>
    <property type="match status" value="1"/>
</dbReference>
<keyword evidence="3" id="KW-0813">Transport</keyword>
<keyword evidence="9" id="KW-1278">Translocase</keyword>
<keyword evidence="6" id="KW-0677">Repeat</keyword>
<keyword evidence="10" id="KW-0472">Membrane</keyword>
<dbReference type="AlphaFoldDB" id="A0A212L9A3"/>
<evidence type="ECO:0000256" key="8">
    <source>
        <dbReference type="ARBA" id="ARBA00022840"/>
    </source>
</evidence>
<dbReference type="EMBL" id="FMJD01000005">
    <property type="protein sequence ID" value="SCM74152.1"/>
    <property type="molecule type" value="Genomic_DNA"/>
</dbReference>
<sequence length="505" mass="55409">MDTYAIEVSGIHKRYGGVRALTNVSLKIRANEIHAIVGENGAGKSTLMKILSGAVIRDSGNIAIFGKPADITNPITSRALGIGIIYQEFSLAPDLTVAENIFLGDLNDGRSRLLVPFKDLFRKAKLILDRLGFSVDPHRLVGTLPVAYQQVVEIAKALSRDARILILDEPTAVLTDQETEKLFAVLSGLKAAGTSIIYISHRLEEVFRISDRISIMKDGELVTTRQTGDLDKNQVITHMTGREFATLFPKREKIEIGEEILRVENLAAQNGVHDITLKLHRGEILGLSGLIGSGRTEFARSLFGLDRVTHGDIYLKGQKTVIRSVDDAKRNRIGLIPEDRKRQGLTLNMSILNNMTMANIAGILRYALLIDRKRERARGEKFVDSLRIKVGGLDNPVSSLSGGNQQKVVVAKWLNTESEILIFDEPTRGVDVGAKYEIYQLMNSLAERGYGIILISSELAEVVGMSDRVAVFNEGTVAGELEGVAVTETEIMRLAIPVSNHHLGG</sequence>
<protein>
    <submittedName>
        <fullName evidence="12">Ribose import ATP-binding protein RbsA 3</fullName>
        <ecNumber evidence="12">3.6.3.17</ecNumber>
    </submittedName>
</protein>
<dbReference type="InterPro" id="IPR027417">
    <property type="entry name" value="P-loop_NTPase"/>
</dbReference>
<dbReference type="InterPro" id="IPR003593">
    <property type="entry name" value="AAA+_ATPase"/>
</dbReference>
<dbReference type="PANTHER" id="PTHR43790">
    <property type="entry name" value="CARBOHYDRATE TRANSPORT ATP-BINDING PROTEIN MG119-RELATED"/>
    <property type="match status" value="1"/>
</dbReference>
<keyword evidence="7" id="KW-0547">Nucleotide-binding</keyword>
<reference evidence="12" key="1">
    <citation type="submission" date="2016-08" db="EMBL/GenBank/DDBJ databases">
        <authorList>
            <person name="Seilhamer J.J."/>
        </authorList>
    </citation>
    <scope>NUCLEOTIDE SEQUENCE</scope>
    <source>
        <strain evidence="12">86</strain>
    </source>
</reference>
<dbReference type="InterPro" id="IPR050107">
    <property type="entry name" value="ABC_carbohydrate_import_ATPase"/>
</dbReference>
<dbReference type="Gene3D" id="3.40.50.300">
    <property type="entry name" value="P-loop containing nucleotide triphosphate hydrolases"/>
    <property type="match status" value="2"/>
</dbReference>
<dbReference type="EC" id="3.6.3.17" evidence="12"/>
<evidence type="ECO:0000256" key="1">
    <source>
        <dbReference type="ARBA" id="ARBA00004202"/>
    </source>
</evidence>
<dbReference type="FunFam" id="3.40.50.300:FF:000127">
    <property type="entry name" value="Ribose import ATP-binding protein RbsA"/>
    <property type="match status" value="1"/>
</dbReference>
<dbReference type="PANTHER" id="PTHR43790:SF1">
    <property type="entry name" value="XYLOSE IMPORT ATP-BINDING PROTEIN XYLG"/>
    <property type="match status" value="1"/>
</dbReference>
<evidence type="ECO:0000256" key="3">
    <source>
        <dbReference type="ARBA" id="ARBA00022448"/>
    </source>
</evidence>